<dbReference type="PROSITE" id="PS50850">
    <property type="entry name" value="MFS"/>
    <property type="match status" value="1"/>
</dbReference>
<gene>
    <name evidence="9" type="ORF">S40285_06482</name>
</gene>
<keyword evidence="2" id="KW-0813">Transport</keyword>
<dbReference type="PANTHER" id="PTHR43791">
    <property type="entry name" value="PERMEASE-RELATED"/>
    <property type="match status" value="1"/>
</dbReference>
<accession>A0A084QE85</accession>
<name>A0A084QE85_STAC4</name>
<feature type="domain" description="Major facilitator superfamily (MFS) profile" evidence="8">
    <location>
        <begin position="61"/>
        <end position="465"/>
    </location>
</feature>
<dbReference type="HOGENOM" id="CLU_001265_0_1_1"/>
<dbReference type="Proteomes" id="UP000028524">
    <property type="component" value="Unassembled WGS sequence"/>
</dbReference>
<evidence type="ECO:0000259" key="8">
    <source>
        <dbReference type="PROSITE" id="PS50850"/>
    </source>
</evidence>
<sequence>MAVNTEGVPVSRQDSDEKEALDHLEKTRSASLENIQQQQQQHAYDDPVEARRITRKIDYRLVPMLMAMYTLTFLDRVNIGNARLWNLEEDLGMSGYDYNIVVLVFYIPYIILEIPSNMLLSRVQPRYYLSGLMLGWGLTVTFAGFCTSFAGLLVARIFIGVFEAGMFPGCMYLIGSWYRRHQVLTRMAWFMVANDIAGSVSGLLGAGLGSLDGLAGYSGWSWIFFIEGAMTVAVAAVAYFCLIPFPHDSTFLDPKEKAWVLRRLDEDSQTEGSKHEHMTLKDSLQVLRKWKILFGGYFYLAVCITAYSISVFAPTILRTFGWSSLQSNLLSAPIRIASGIFSVTFGIISDKTKMRGPYCIGGYFVSIIGLFMVMLVQNSGVRYAGLYLTAIGIYICQPLVIAWAVNQVVGSGSRGAVTAFSGGMGQVGGIISALVYPIRDGPMYVPGISTCIAFNAVGIVLAGTMSFGCWWENRQRDMGKRDHLRDLPPDQLAKLGDKHPDFRYIM</sequence>
<keyword evidence="10" id="KW-1185">Reference proteome</keyword>
<feature type="transmembrane region" description="Helical" evidence="7">
    <location>
        <begin position="61"/>
        <end position="79"/>
    </location>
</feature>
<evidence type="ECO:0000313" key="10">
    <source>
        <dbReference type="Proteomes" id="UP000028524"/>
    </source>
</evidence>
<feature type="transmembrane region" description="Helical" evidence="7">
    <location>
        <begin position="444"/>
        <end position="471"/>
    </location>
</feature>
<dbReference type="GO" id="GO:0022857">
    <property type="term" value="F:transmembrane transporter activity"/>
    <property type="evidence" value="ECO:0007669"/>
    <property type="project" value="InterPro"/>
</dbReference>
<dbReference type="InterPro" id="IPR011701">
    <property type="entry name" value="MFS"/>
</dbReference>
<dbReference type="Pfam" id="PF07690">
    <property type="entry name" value="MFS_1"/>
    <property type="match status" value="1"/>
</dbReference>
<feature type="transmembrane region" description="Helical" evidence="7">
    <location>
        <begin position="220"/>
        <end position="242"/>
    </location>
</feature>
<keyword evidence="4 7" id="KW-1133">Transmembrane helix</keyword>
<dbReference type="InterPro" id="IPR020846">
    <property type="entry name" value="MFS_dom"/>
</dbReference>
<feature type="transmembrane region" description="Helical" evidence="7">
    <location>
        <begin position="99"/>
        <end position="120"/>
    </location>
</feature>
<dbReference type="OMA" id="IYICQPL"/>
<comment type="subcellular location">
    <subcellularLocation>
        <location evidence="1">Membrane</location>
        <topology evidence="1">Multi-pass membrane protein</topology>
    </subcellularLocation>
</comment>
<dbReference type="PANTHER" id="PTHR43791:SF46">
    <property type="entry name" value="MAJOR FACILITATOR SUPERFAMILY (MFS) PROFILE DOMAIN-CONTAINING PROTEIN-RELATED"/>
    <property type="match status" value="1"/>
</dbReference>
<organism evidence="9 10">
    <name type="scientific">Stachybotrys chlorohalonatus (strain IBT 40285)</name>
    <dbReference type="NCBI Taxonomy" id="1283841"/>
    <lineage>
        <taxon>Eukaryota</taxon>
        <taxon>Fungi</taxon>
        <taxon>Dikarya</taxon>
        <taxon>Ascomycota</taxon>
        <taxon>Pezizomycotina</taxon>
        <taxon>Sordariomycetes</taxon>
        <taxon>Hypocreomycetidae</taxon>
        <taxon>Hypocreales</taxon>
        <taxon>Stachybotryaceae</taxon>
        <taxon>Stachybotrys</taxon>
    </lineage>
</organism>
<protein>
    <recommendedName>
        <fullName evidence="8">Major facilitator superfamily (MFS) profile domain-containing protein</fullName>
    </recommendedName>
</protein>
<dbReference type="FunFam" id="1.20.1250.20:FF:000057">
    <property type="entry name" value="MFS general substrate transporter"/>
    <property type="match status" value="1"/>
</dbReference>
<feature type="transmembrane region" description="Helical" evidence="7">
    <location>
        <begin position="297"/>
        <end position="317"/>
    </location>
</feature>
<feature type="region of interest" description="Disordered" evidence="6">
    <location>
        <begin position="1"/>
        <end position="23"/>
    </location>
</feature>
<evidence type="ECO:0000256" key="1">
    <source>
        <dbReference type="ARBA" id="ARBA00004141"/>
    </source>
</evidence>
<evidence type="ECO:0000313" key="9">
    <source>
        <dbReference type="EMBL" id="KFA62270.1"/>
    </source>
</evidence>
<dbReference type="Gene3D" id="1.20.1250.20">
    <property type="entry name" value="MFS general substrate transporter like domains"/>
    <property type="match status" value="2"/>
</dbReference>
<evidence type="ECO:0000256" key="3">
    <source>
        <dbReference type="ARBA" id="ARBA00022692"/>
    </source>
</evidence>
<evidence type="ECO:0000256" key="4">
    <source>
        <dbReference type="ARBA" id="ARBA00022989"/>
    </source>
</evidence>
<evidence type="ECO:0000256" key="7">
    <source>
        <dbReference type="SAM" id="Phobius"/>
    </source>
</evidence>
<proteinExistence type="predicted"/>
<feature type="transmembrane region" description="Helical" evidence="7">
    <location>
        <begin position="417"/>
        <end position="438"/>
    </location>
</feature>
<evidence type="ECO:0000256" key="6">
    <source>
        <dbReference type="SAM" id="MobiDB-lite"/>
    </source>
</evidence>
<dbReference type="AlphaFoldDB" id="A0A084QE85"/>
<evidence type="ECO:0000256" key="5">
    <source>
        <dbReference type="ARBA" id="ARBA00023136"/>
    </source>
</evidence>
<keyword evidence="3 7" id="KW-0812">Transmembrane</keyword>
<evidence type="ECO:0000256" key="2">
    <source>
        <dbReference type="ARBA" id="ARBA00022448"/>
    </source>
</evidence>
<feature type="compositionally biased region" description="Basic and acidic residues" evidence="6">
    <location>
        <begin position="13"/>
        <end position="23"/>
    </location>
</feature>
<dbReference type="InterPro" id="IPR036259">
    <property type="entry name" value="MFS_trans_sf"/>
</dbReference>
<dbReference type="OrthoDB" id="19923at2759"/>
<reference evidence="9 10" key="1">
    <citation type="journal article" date="2014" name="BMC Genomics">
        <title>Comparative genome sequencing reveals chemotype-specific gene clusters in the toxigenic black mold Stachybotrys.</title>
        <authorList>
            <person name="Semeiks J."/>
            <person name="Borek D."/>
            <person name="Otwinowski Z."/>
            <person name="Grishin N.V."/>
        </authorList>
    </citation>
    <scope>NUCLEOTIDE SEQUENCE [LARGE SCALE GENOMIC DNA]</scope>
    <source>
        <strain evidence="9 10">IBT 40285</strain>
    </source>
</reference>
<dbReference type="GO" id="GO:0005886">
    <property type="term" value="C:plasma membrane"/>
    <property type="evidence" value="ECO:0007669"/>
    <property type="project" value="TreeGrafter"/>
</dbReference>
<feature type="transmembrane region" description="Helical" evidence="7">
    <location>
        <begin position="360"/>
        <end position="377"/>
    </location>
</feature>
<feature type="transmembrane region" description="Helical" evidence="7">
    <location>
        <begin position="127"/>
        <end position="151"/>
    </location>
</feature>
<feature type="transmembrane region" description="Helical" evidence="7">
    <location>
        <begin position="187"/>
        <end position="208"/>
    </location>
</feature>
<dbReference type="InParanoid" id="A0A084QE85"/>
<feature type="transmembrane region" description="Helical" evidence="7">
    <location>
        <begin position="383"/>
        <end position="405"/>
    </location>
</feature>
<feature type="transmembrane region" description="Helical" evidence="7">
    <location>
        <begin position="329"/>
        <end position="348"/>
    </location>
</feature>
<dbReference type="EMBL" id="KL660807">
    <property type="protein sequence ID" value="KFA62270.1"/>
    <property type="molecule type" value="Genomic_DNA"/>
</dbReference>
<keyword evidence="5 7" id="KW-0472">Membrane</keyword>
<dbReference type="FunFam" id="1.20.1250.20:FF:000013">
    <property type="entry name" value="MFS general substrate transporter"/>
    <property type="match status" value="1"/>
</dbReference>
<feature type="transmembrane region" description="Helical" evidence="7">
    <location>
        <begin position="157"/>
        <end position="175"/>
    </location>
</feature>
<dbReference type="SUPFAM" id="SSF103473">
    <property type="entry name" value="MFS general substrate transporter"/>
    <property type="match status" value="1"/>
</dbReference>